<dbReference type="SUPFAM" id="SSF56349">
    <property type="entry name" value="DNA breaking-rejoining enzymes"/>
    <property type="match status" value="1"/>
</dbReference>
<sequence>MVVAYTSRSRPRGGKWWRLKYRFAGKEKRLSLGVYPEVGLKEARDRREDAKRLLADGVDPSVERRVQKVATVERAASSFEAVAREWHAKYAPSWSESNAKKVLARLENDVFPVLLFPTRTKTGRDNSFAVIRMRRSEFLALRWQDVELQDRFVRLHDTKNGDARDVPLSTRAASMLAGLPRHISGQVFPVSADAVKKSYSTRCGPNQRCTIVCAIGKQVFHAQPASPRVLDVFFSTSRLYITLAGNFQTGAKRALFRIFRHAHWESPRTQRRSRHDIHQCATHQ</sequence>
<dbReference type="InterPro" id="IPR010998">
    <property type="entry name" value="Integrase_recombinase_N"/>
</dbReference>
<evidence type="ECO:0000313" key="8">
    <source>
        <dbReference type="EMBL" id="CUV18490.1"/>
    </source>
</evidence>
<keyword evidence="4" id="KW-0233">DNA recombination</keyword>
<dbReference type="PANTHER" id="PTHR30629">
    <property type="entry name" value="PROPHAGE INTEGRASE"/>
    <property type="match status" value="1"/>
</dbReference>
<proteinExistence type="inferred from homology"/>
<evidence type="ECO:0000259" key="7">
    <source>
        <dbReference type="Pfam" id="PF22022"/>
    </source>
</evidence>
<keyword evidence="2" id="KW-0229">DNA integration</keyword>
<dbReference type="InterPro" id="IPR002104">
    <property type="entry name" value="Integrase_catalytic"/>
</dbReference>
<dbReference type="Gene3D" id="1.10.443.10">
    <property type="entry name" value="Intergrase catalytic core"/>
    <property type="match status" value="1"/>
</dbReference>
<dbReference type="Pfam" id="PF22022">
    <property type="entry name" value="Phage_int_M"/>
    <property type="match status" value="1"/>
</dbReference>
<comment type="similarity">
    <text evidence="1">Belongs to the 'phage' integrase family.</text>
</comment>
<dbReference type="InterPro" id="IPR011010">
    <property type="entry name" value="DNA_brk_join_enz"/>
</dbReference>
<dbReference type="GO" id="GO:0015074">
    <property type="term" value="P:DNA integration"/>
    <property type="evidence" value="ECO:0007669"/>
    <property type="project" value="UniProtKB-KW"/>
</dbReference>
<dbReference type="InterPro" id="IPR013762">
    <property type="entry name" value="Integrase-like_cat_sf"/>
</dbReference>
<feature type="domain" description="Phage integrase central" evidence="7">
    <location>
        <begin position="79"/>
        <end position="114"/>
    </location>
</feature>
<evidence type="ECO:0000259" key="6">
    <source>
        <dbReference type="Pfam" id="PF13356"/>
    </source>
</evidence>
<feature type="domain" description="Tyr recombinase" evidence="5">
    <location>
        <begin position="133"/>
        <end position="176"/>
    </location>
</feature>
<evidence type="ECO:0000256" key="1">
    <source>
        <dbReference type="ARBA" id="ARBA00008857"/>
    </source>
</evidence>
<dbReference type="AlphaFoldDB" id="A0A0S4U8G7"/>
<dbReference type="InterPro" id="IPR025166">
    <property type="entry name" value="Integrase_DNA_bind_dom"/>
</dbReference>
<dbReference type="EMBL" id="LN899821">
    <property type="protein sequence ID" value="CUV18490.1"/>
    <property type="molecule type" value="Genomic_DNA"/>
</dbReference>
<dbReference type="InterPro" id="IPR038488">
    <property type="entry name" value="Integrase_DNA-bd_sf"/>
</dbReference>
<dbReference type="Gene3D" id="3.30.160.390">
    <property type="entry name" value="Integrase, DNA-binding domain"/>
    <property type="match status" value="1"/>
</dbReference>
<gene>
    <name evidence="8" type="ORF">PSS4_v1_660027</name>
</gene>
<dbReference type="GO" id="GO:0003677">
    <property type="term" value="F:DNA binding"/>
    <property type="evidence" value="ECO:0007669"/>
    <property type="project" value="UniProtKB-KW"/>
</dbReference>
<feature type="domain" description="Integrase DNA-binding" evidence="6">
    <location>
        <begin position="11"/>
        <end position="66"/>
    </location>
</feature>
<reference evidence="8" key="1">
    <citation type="submission" date="2015-10" db="EMBL/GenBank/DDBJ databases">
        <authorList>
            <person name="Gilbert D.G."/>
        </authorList>
    </citation>
    <scope>NUCLEOTIDE SEQUENCE</scope>
    <source>
        <strain evidence="8">Phyl III-seqv23</strain>
    </source>
</reference>
<evidence type="ECO:0000256" key="3">
    <source>
        <dbReference type="ARBA" id="ARBA00023125"/>
    </source>
</evidence>
<accession>A0A0S4U8G7</accession>
<dbReference type="InterPro" id="IPR053876">
    <property type="entry name" value="Phage_int_M"/>
</dbReference>
<keyword evidence="3" id="KW-0238">DNA-binding</keyword>
<dbReference type="GO" id="GO:0006310">
    <property type="term" value="P:DNA recombination"/>
    <property type="evidence" value="ECO:0007669"/>
    <property type="project" value="UniProtKB-KW"/>
</dbReference>
<dbReference type="Pfam" id="PF00589">
    <property type="entry name" value="Phage_integrase"/>
    <property type="match status" value="1"/>
</dbReference>
<dbReference type="InterPro" id="IPR050808">
    <property type="entry name" value="Phage_Integrase"/>
</dbReference>
<dbReference type="Pfam" id="PF13356">
    <property type="entry name" value="Arm-DNA-bind_3"/>
    <property type="match status" value="1"/>
</dbReference>
<evidence type="ECO:0000259" key="5">
    <source>
        <dbReference type="Pfam" id="PF00589"/>
    </source>
</evidence>
<name>A0A0S4U8G7_RALSL</name>
<organism evidence="8">
    <name type="scientific">Ralstonia solanacearum</name>
    <name type="common">Pseudomonas solanacearum</name>
    <dbReference type="NCBI Taxonomy" id="305"/>
    <lineage>
        <taxon>Bacteria</taxon>
        <taxon>Pseudomonadati</taxon>
        <taxon>Pseudomonadota</taxon>
        <taxon>Betaproteobacteria</taxon>
        <taxon>Burkholderiales</taxon>
        <taxon>Burkholderiaceae</taxon>
        <taxon>Ralstonia</taxon>
        <taxon>Ralstonia solanacearum species complex</taxon>
    </lineage>
</organism>
<dbReference type="Gene3D" id="1.10.150.130">
    <property type="match status" value="1"/>
</dbReference>
<evidence type="ECO:0000256" key="4">
    <source>
        <dbReference type="ARBA" id="ARBA00023172"/>
    </source>
</evidence>
<evidence type="ECO:0000256" key="2">
    <source>
        <dbReference type="ARBA" id="ARBA00022908"/>
    </source>
</evidence>
<dbReference type="PANTHER" id="PTHR30629:SF2">
    <property type="entry name" value="PROPHAGE INTEGRASE INTS-RELATED"/>
    <property type="match status" value="1"/>
</dbReference>
<protein>
    <submittedName>
        <fullName evidence="8">Phage integrase family site-specific recombinase</fullName>
    </submittedName>
</protein>